<dbReference type="GO" id="GO:0006355">
    <property type="term" value="P:regulation of DNA-templated transcription"/>
    <property type="evidence" value="ECO:0007669"/>
    <property type="project" value="TreeGrafter"/>
</dbReference>
<gene>
    <name evidence="3" type="ORF">Z520_11161</name>
</gene>
<dbReference type="GO" id="GO:0005634">
    <property type="term" value="C:nucleus"/>
    <property type="evidence" value="ECO:0007669"/>
    <property type="project" value="TreeGrafter"/>
</dbReference>
<dbReference type="InterPro" id="IPR009097">
    <property type="entry name" value="Cyclic_Pdiesterase"/>
</dbReference>
<feature type="compositionally biased region" description="Polar residues" evidence="1">
    <location>
        <begin position="1"/>
        <end position="12"/>
    </location>
</feature>
<feature type="region of interest" description="Disordered" evidence="1">
    <location>
        <begin position="80"/>
        <end position="116"/>
    </location>
</feature>
<feature type="region of interest" description="Disordered" evidence="1">
    <location>
        <begin position="405"/>
        <end position="424"/>
    </location>
</feature>
<feature type="region of interest" description="Disordered" evidence="1">
    <location>
        <begin position="174"/>
        <end position="288"/>
    </location>
</feature>
<dbReference type="RefSeq" id="XP_016627227.1">
    <property type="nucleotide sequence ID" value="XM_016781650.1"/>
</dbReference>
<sequence length="523" mass="56295">MTSVPRLSTPPSGQMHPDHQPSQPTSTSQAPGASKKSSWGKGTTNPQHNKRPTHFVCFPLVSDESVSQLSKSLTYFRSITTPLPAPDREVTPERGGGHGIHPDSTAPEQSGREIRGDRDVDRALRIIPEQAHRPPGTFHLTLGVMHLPNAEDLENAAALLQRIDYLELLRRAEAGEGDEAEGSARRRRDKQRPRGGTGKDANELTPNTETHSGVQGKTGEVQPASTGGADRSNDAQHEIRSQPPISEGQADPQELQQTRDPQPVTNTSNHEPEEKENLHQAAKQAGVIPSSHAQALTSLRREISPPPRRVSAPSSTLAQDNSEEPDPPPPVPITISLSSLGTFPSARSARVFYAEPHDPTSRLQRFGNLVRDVFREAGLITETRPLVLHATVANLIYVKSRGKGRGKWKGKGKGRGGGAGDDGNVDAREILRLFNHDGGNHTGAASSPSLPPPPSLCSAVDELNRTTADNPFTWAKDIPIRSIRICKMGAEPSPLPGWGLEYPPVAEKVFLPPAPVGTNLTSG</sequence>
<dbReference type="VEuPathDB" id="FungiDB:Z520_11161"/>
<name>A0A0D2JRN3_9EURO</name>
<dbReference type="EMBL" id="KN848097">
    <property type="protein sequence ID" value="KIX93104.1"/>
    <property type="molecule type" value="Genomic_DNA"/>
</dbReference>
<dbReference type="GeneID" id="27716907"/>
<proteinExistence type="predicted"/>
<dbReference type="Pfam" id="PF10469">
    <property type="entry name" value="AKAP7_NLS"/>
    <property type="match status" value="2"/>
</dbReference>
<feature type="compositionally biased region" description="Basic residues" evidence="1">
    <location>
        <begin position="405"/>
        <end position="414"/>
    </location>
</feature>
<feature type="region of interest" description="Disordered" evidence="1">
    <location>
        <begin position="1"/>
        <end position="52"/>
    </location>
</feature>
<feature type="compositionally biased region" description="Polar residues" evidence="1">
    <location>
        <begin position="20"/>
        <end position="47"/>
    </location>
</feature>
<dbReference type="Proteomes" id="UP000053411">
    <property type="component" value="Unassembled WGS sequence"/>
</dbReference>
<dbReference type="SUPFAM" id="SSF55144">
    <property type="entry name" value="LigT-like"/>
    <property type="match status" value="1"/>
</dbReference>
<feature type="region of interest" description="Disordered" evidence="1">
    <location>
        <begin position="300"/>
        <end position="331"/>
    </location>
</feature>
<dbReference type="OrthoDB" id="277832at2759"/>
<evidence type="ECO:0000313" key="3">
    <source>
        <dbReference type="EMBL" id="KIX93104.1"/>
    </source>
</evidence>
<dbReference type="Gene3D" id="3.90.1140.10">
    <property type="entry name" value="Cyclic phosphodiesterase"/>
    <property type="match status" value="2"/>
</dbReference>
<feature type="compositionally biased region" description="Basic and acidic residues" evidence="1">
    <location>
        <begin position="231"/>
        <end position="240"/>
    </location>
</feature>
<feature type="compositionally biased region" description="Basic and acidic residues" evidence="1">
    <location>
        <begin position="86"/>
        <end position="96"/>
    </location>
</feature>
<dbReference type="GO" id="GO:0006307">
    <property type="term" value="P:DNA alkylation repair"/>
    <property type="evidence" value="ECO:0007669"/>
    <property type="project" value="InterPro"/>
</dbReference>
<dbReference type="AlphaFoldDB" id="A0A0D2JRN3"/>
<feature type="domain" description="A-kinase anchor protein 7-like phosphoesterase" evidence="2">
    <location>
        <begin position="332"/>
        <end position="436"/>
    </location>
</feature>
<evidence type="ECO:0000313" key="4">
    <source>
        <dbReference type="Proteomes" id="UP000053411"/>
    </source>
</evidence>
<evidence type="ECO:0000256" key="1">
    <source>
        <dbReference type="SAM" id="MobiDB-lite"/>
    </source>
</evidence>
<reference evidence="3 4" key="1">
    <citation type="submission" date="2015-01" db="EMBL/GenBank/DDBJ databases">
        <title>The Genome Sequence of Fonsecaea multimorphosa CBS 102226.</title>
        <authorList>
            <consortium name="The Broad Institute Genomics Platform"/>
            <person name="Cuomo C."/>
            <person name="de Hoog S."/>
            <person name="Gorbushina A."/>
            <person name="Stielow B."/>
            <person name="Teixiera M."/>
            <person name="Abouelleil A."/>
            <person name="Chapman S.B."/>
            <person name="Priest M."/>
            <person name="Young S.K."/>
            <person name="Wortman J."/>
            <person name="Nusbaum C."/>
            <person name="Birren B."/>
        </authorList>
    </citation>
    <scope>NUCLEOTIDE SEQUENCE [LARGE SCALE GENOMIC DNA]</scope>
    <source>
        <strain evidence="3 4">CBS 102226</strain>
    </source>
</reference>
<dbReference type="STRING" id="1442371.A0A0D2JRN3"/>
<protein>
    <recommendedName>
        <fullName evidence="2">A-kinase anchor protein 7-like phosphoesterase domain-containing protein</fullName>
    </recommendedName>
</protein>
<dbReference type="PANTHER" id="PTHR13360">
    <property type="entry name" value="ACTIVATING SIGNAL COINTEGRATOR 1 COMPLEX SUBUNIT 1"/>
    <property type="match status" value="1"/>
</dbReference>
<feature type="domain" description="A-kinase anchor protein 7-like phosphoesterase" evidence="2">
    <location>
        <begin position="52"/>
        <end position="163"/>
    </location>
</feature>
<keyword evidence="4" id="KW-1185">Reference proteome</keyword>
<dbReference type="InterPro" id="IPR019510">
    <property type="entry name" value="AKAP7-like_phosphoesterase"/>
</dbReference>
<feature type="compositionally biased region" description="Polar residues" evidence="1">
    <location>
        <begin position="254"/>
        <end position="269"/>
    </location>
</feature>
<organism evidence="3 4">
    <name type="scientific">Fonsecaea multimorphosa CBS 102226</name>
    <dbReference type="NCBI Taxonomy" id="1442371"/>
    <lineage>
        <taxon>Eukaryota</taxon>
        <taxon>Fungi</taxon>
        <taxon>Dikarya</taxon>
        <taxon>Ascomycota</taxon>
        <taxon>Pezizomycotina</taxon>
        <taxon>Eurotiomycetes</taxon>
        <taxon>Chaetothyriomycetidae</taxon>
        <taxon>Chaetothyriales</taxon>
        <taxon>Herpotrichiellaceae</taxon>
        <taxon>Fonsecaea</taxon>
    </lineage>
</organism>
<dbReference type="PANTHER" id="PTHR13360:SF1">
    <property type="entry name" value="ACTIVATING SIGNAL COINTEGRATOR 1 COMPLEX SUBUNIT 1"/>
    <property type="match status" value="1"/>
</dbReference>
<dbReference type="InterPro" id="IPR009210">
    <property type="entry name" value="ASCC1"/>
</dbReference>
<feature type="compositionally biased region" description="Polar residues" evidence="1">
    <location>
        <begin position="204"/>
        <end position="215"/>
    </location>
</feature>
<accession>A0A0D2JRN3</accession>
<evidence type="ECO:0000259" key="2">
    <source>
        <dbReference type="Pfam" id="PF10469"/>
    </source>
</evidence>